<reference evidence="4 5" key="1">
    <citation type="submission" date="2018-10" db="EMBL/GenBank/DDBJ databases">
        <title>A high-quality apple genome assembly.</title>
        <authorList>
            <person name="Hu J."/>
        </authorList>
    </citation>
    <scope>NUCLEOTIDE SEQUENCE [LARGE SCALE GENOMIC DNA]</scope>
    <source>
        <strain evidence="5">cv. HFTH1</strain>
        <tissue evidence="4">Young leaf</tissue>
    </source>
</reference>
<feature type="signal peptide" evidence="3">
    <location>
        <begin position="1"/>
        <end position="24"/>
    </location>
</feature>
<accession>A0A498JLE3</accession>
<protein>
    <submittedName>
        <fullName evidence="4">Uncharacterized protein</fullName>
    </submittedName>
</protein>
<feature type="chain" id="PRO_5019841689" evidence="3">
    <location>
        <begin position="25"/>
        <end position="282"/>
    </location>
</feature>
<organism evidence="4 5">
    <name type="scientific">Malus domestica</name>
    <name type="common">Apple</name>
    <name type="synonym">Pyrus malus</name>
    <dbReference type="NCBI Taxonomy" id="3750"/>
    <lineage>
        <taxon>Eukaryota</taxon>
        <taxon>Viridiplantae</taxon>
        <taxon>Streptophyta</taxon>
        <taxon>Embryophyta</taxon>
        <taxon>Tracheophyta</taxon>
        <taxon>Spermatophyta</taxon>
        <taxon>Magnoliopsida</taxon>
        <taxon>eudicotyledons</taxon>
        <taxon>Gunneridae</taxon>
        <taxon>Pentapetalae</taxon>
        <taxon>rosids</taxon>
        <taxon>fabids</taxon>
        <taxon>Rosales</taxon>
        <taxon>Rosaceae</taxon>
        <taxon>Amygdaloideae</taxon>
        <taxon>Maleae</taxon>
        <taxon>Malus</taxon>
    </lineage>
</organism>
<evidence type="ECO:0000256" key="1">
    <source>
        <dbReference type="SAM" id="MobiDB-lite"/>
    </source>
</evidence>
<keyword evidence="2" id="KW-0812">Transmembrane</keyword>
<comment type="caution">
    <text evidence="4">The sequence shown here is derived from an EMBL/GenBank/DDBJ whole genome shotgun (WGS) entry which is preliminary data.</text>
</comment>
<evidence type="ECO:0000313" key="4">
    <source>
        <dbReference type="EMBL" id="RXH95885.1"/>
    </source>
</evidence>
<evidence type="ECO:0000256" key="3">
    <source>
        <dbReference type="SAM" id="SignalP"/>
    </source>
</evidence>
<dbReference type="STRING" id="3750.A0A498JLE3"/>
<sequence length="282" mass="30070">MPGPGPHLMYAMGSGLALTTLSAAGSAPTTPSSTRSTPSSAPTSAPSPSGWTPSSASASAPSSPTSSTILSSISSSWVFLSVFSTPGFLEFCFKGGCLIRFLGCPLLRSNASCWCQLVLFHTSSLITCSRRMGIHQSIHGFLSTGWWEGRAPVNPDAVVVVGILCIILIGGLYTSTGTPHTFGSSFPSSPQVLDVYVDHLVRPHRSITKQSIQSAILIAIVALLYSLWCASQIFWVNPRRPAVGEEADYGVLVFLAKYFFLPHLLCILSMHPRDLEAEQIPP</sequence>
<keyword evidence="3" id="KW-0732">Signal</keyword>
<gene>
    <name evidence="4" type="ORF">DVH24_008385</name>
</gene>
<feature type="transmembrane region" description="Helical" evidence="2">
    <location>
        <begin position="157"/>
        <end position="175"/>
    </location>
</feature>
<dbReference type="AlphaFoldDB" id="A0A498JLE3"/>
<keyword evidence="2" id="KW-0472">Membrane</keyword>
<name>A0A498JLE3_MALDO</name>
<evidence type="ECO:0000313" key="5">
    <source>
        <dbReference type="Proteomes" id="UP000290289"/>
    </source>
</evidence>
<keyword evidence="5" id="KW-1185">Reference proteome</keyword>
<keyword evidence="2" id="KW-1133">Transmembrane helix</keyword>
<proteinExistence type="predicted"/>
<dbReference type="EMBL" id="RDQH01000332">
    <property type="protein sequence ID" value="RXH95885.1"/>
    <property type="molecule type" value="Genomic_DNA"/>
</dbReference>
<dbReference type="PANTHER" id="PTHR38543">
    <property type="entry name" value="OS04G0465800 PROTEIN"/>
    <property type="match status" value="1"/>
</dbReference>
<dbReference type="PANTHER" id="PTHR38543:SF1">
    <property type="entry name" value="OS04G0465800 PROTEIN"/>
    <property type="match status" value="1"/>
</dbReference>
<feature type="transmembrane region" description="Helical" evidence="2">
    <location>
        <begin position="249"/>
        <end position="268"/>
    </location>
</feature>
<feature type="region of interest" description="Disordered" evidence="1">
    <location>
        <begin position="23"/>
        <end position="58"/>
    </location>
</feature>
<dbReference type="Proteomes" id="UP000290289">
    <property type="component" value="Chromosome 6"/>
</dbReference>
<evidence type="ECO:0000256" key="2">
    <source>
        <dbReference type="SAM" id="Phobius"/>
    </source>
</evidence>
<feature type="transmembrane region" description="Helical" evidence="2">
    <location>
        <begin position="215"/>
        <end position="237"/>
    </location>
</feature>